<accession>A0A0B6CWT5</accession>
<dbReference type="GO" id="GO:0005737">
    <property type="term" value="C:cytoplasm"/>
    <property type="evidence" value="ECO:0007669"/>
    <property type="project" value="UniProtKB-SubCell"/>
</dbReference>
<evidence type="ECO:0000313" key="9">
    <source>
        <dbReference type="EMBL" id="NDR88367.1"/>
    </source>
</evidence>
<dbReference type="HAMAP" id="MF_01445">
    <property type="entry name" value="TsaD"/>
    <property type="match status" value="1"/>
</dbReference>
<organism evidence="9">
    <name type="scientific">Francisella tularensis subsp. holarctica</name>
    <dbReference type="NCBI Taxonomy" id="119857"/>
    <lineage>
        <taxon>Bacteria</taxon>
        <taxon>Pseudomonadati</taxon>
        <taxon>Pseudomonadota</taxon>
        <taxon>Gammaproteobacteria</taxon>
        <taxon>Thiotrichales</taxon>
        <taxon>Francisellaceae</taxon>
        <taxon>Francisella</taxon>
    </lineage>
</organism>
<comment type="subcellular location">
    <subcellularLocation>
        <location evidence="8">Cytoplasm</location>
    </subcellularLocation>
</comment>
<evidence type="ECO:0000256" key="7">
    <source>
        <dbReference type="ARBA" id="ARBA00048117"/>
    </source>
</evidence>
<dbReference type="KEGG" id="ftv:CH67_1"/>
<dbReference type="GO" id="GO:0002949">
    <property type="term" value="P:tRNA threonylcarbamoyladenosine modification"/>
    <property type="evidence" value="ECO:0007669"/>
    <property type="project" value="UniProtKB-UniRule"/>
</dbReference>
<dbReference type="FunFam" id="3.30.420.40:FF:000012">
    <property type="entry name" value="tRNA N6-adenosine threonylcarbamoyltransferase"/>
    <property type="match status" value="1"/>
</dbReference>
<keyword evidence="4 8" id="KW-0479">Metal-binding</keyword>
<keyword evidence="6 8" id="KW-0012">Acyltransferase</keyword>
<dbReference type="EMBL" id="JAAGKH010000005">
    <property type="protein sequence ID" value="NDR88367.1"/>
    <property type="molecule type" value="Genomic_DNA"/>
</dbReference>
<gene>
    <name evidence="8 9" type="primary">tsaD</name>
    <name evidence="9" type="ORF">FWJ04_01240</name>
</gene>
<evidence type="ECO:0000256" key="5">
    <source>
        <dbReference type="ARBA" id="ARBA00023004"/>
    </source>
</evidence>
<dbReference type="InterPro" id="IPR022450">
    <property type="entry name" value="TsaD"/>
</dbReference>
<feature type="binding site" evidence="8">
    <location>
        <position position="276"/>
    </location>
    <ligand>
        <name>substrate</name>
    </ligand>
</feature>
<proteinExistence type="inferred from homology"/>
<evidence type="ECO:0000256" key="3">
    <source>
        <dbReference type="ARBA" id="ARBA00022694"/>
    </source>
</evidence>
<comment type="similarity">
    <text evidence="8">Belongs to the KAE1 / TsaD family.</text>
</comment>
<evidence type="ECO:0000256" key="2">
    <source>
        <dbReference type="ARBA" id="ARBA00022679"/>
    </source>
</evidence>
<dbReference type="InterPro" id="IPR000905">
    <property type="entry name" value="Gcp-like_dom"/>
</dbReference>
<dbReference type="RefSeq" id="WP_003017221.1">
    <property type="nucleotide sequence ID" value="NZ_CP009693.1"/>
</dbReference>
<dbReference type="eggNOG" id="COG0533">
    <property type="taxonomic scope" value="Bacteria"/>
</dbReference>
<dbReference type="PANTHER" id="PTHR11735:SF6">
    <property type="entry name" value="TRNA N6-ADENOSINE THREONYLCARBAMOYLTRANSFERASE, MITOCHONDRIAL"/>
    <property type="match status" value="1"/>
</dbReference>
<dbReference type="PANTHER" id="PTHR11735">
    <property type="entry name" value="TRNA N6-ADENOSINE THREONYLCARBAMOYLTRANSFERASE"/>
    <property type="match status" value="1"/>
</dbReference>
<feature type="binding site" evidence="8">
    <location>
        <position position="169"/>
    </location>
    <ligand>
        <name>substrate</name>
    </ligand>
</feature>
<feature type="binding site" evidence="8">
    <location>
        <position position="304"/>
    </location>
    <ligand>
        <name>Fe cation</name>
        <dbReference type="ChEBI" id="CHEBI:24875"/>
    </ligand>
</feature>
<dbReference type="OMA" id="NAAMIGC"/>
<dbReference type="SUPFAM" id="SSF53067">
    <property type="entry name" value="Actin-like ATPase domain"/>
    <property type="match status" value="2"/>
</dbReference>
<name>A0A0B6CWT5_FRATU</name>
<dbReference type="FunFam" id="3.30.420.40:FF:000040">
    <property type="entry name" value="tRNA N6-adenosine threonylcarbamoyltransferase"/>
    <property type="match status" value="1"/>
</dbReference>
<dbReference type="GO" id="GO:0005506">
    <property type="term" value="F:iron ion binding"/>
    <property type="evidence" value="ECO:0007669"/>
    <property type="project" value="UniProtKB-UniRule"/>
</dbReference>
<comment type="caution">
    <text evidence="9">The sequence shown here is derived from an EMBL/GenBank/DDBJ whole genome shotgun (WGS) entry which is preliminary data.</text>
</comment>
<dbReference type="NCBIfam" id="TIGR00329">
    <property type="entry name" value="gcp_kae1"/>
    <property type="match status" value="1"/>
</dbReference>
<comment type="cofactor">
    <cofactor evidence="8">
        <name>Fe(2+)</name>
        <dbReference type="ChEBI" id="CHEBI:29033"/>
    </cofactor>
    <text evidence="8">Binds 1 Fe(2+) ion per subunit.</text>
</comment>
<keyword evidence="3 8" id="KW-0819">tRNA processing</keyword>
<keyword evidence="5 8" id="KW-0408">Iron</keyword>
<feature type="binding site" evidence="8">
    <location>
        <position position="116"/>
    </location>
    <ligand>
        <name>Fe cation</name>
        <dbReference type="ChEBI" id="CHEBI:24875"/>
    </ligand>
</feature>
<dbReference type="CDD" id="cd24133">
    <property type="entry name" value="ASKHA_NBD_TsaD_bac"/>
    <property type="match status" value="1"/>
</dbReference>
<dbReference type="EC" id="2.3.1.234" evidence="8"/>
<dbReference type="InterPro" id="IPR017861">
    <property type="entry name" value="KAE1/TsaD"/>
</dbReference>
<feature type="binding site" evidence="8">
    <location>
        <position position="182"/>
    </location>
    <ligand>
        <name>substrate</name>
    </ligand>
</feature>
<keyword evidence="2 8" id="KW-0808">Transferase</keyword>
<dbReference type="HOGENOM" id="CLU_023208_0_0_6"/>
<dbReference type="Gene3D" id="3.30.420.40">
    <property type="match status" value="2"/>
</dbReference>
<feature type="binding site" evidence="8">
    <location>
        <position position="112"/>
    </location>
    <ligand>
        <name>Fe cation</name>
        <dbReference type="ChEBI" id="CHEBI:24875"/>
    </ligand>
</feature>
<dbReference type="Pfam" id="PF00814">
    <property type="entry name" value="TsaD"/>
    <property type="match status" value="1"/>
</dbReference>
<dbReference type="SMR" id="A0A0B6CWT5"/>
<dbReference type="InterPro" id="IPR043129">
    <property type="entry name" value="ATPase_NBD"/>
</dbReference>
<reference evidence="9" key="1">
    <citation type="submission" date="2019-08" db="EMBL/GenBank/DDBJ databases">
        <authorList>
            <person name="Busch A."/>
        </authorList>
    </citation>
    <scope>NUCLEOTIDE SEQUENCE</scope>
    <source>
        <strain evidence="9">17T1429</strain>
    </source>
</reference>
<evidence type="ECO:0000256" key="8">
    <source>
        <dbReference type="HAMAP-Rule" id="MF_01445"/>
    </source>
</evidence>
<dbReference type="NCBIfam" id="TIGR03723">
    <property type="entry name" value="T6A_TsaD_YgjD"/>
    <property type="match status" value="1"/>
</dbReference>
<dbReference type="KEGG" id="ftc:DA46_993"/>
<evidence type="ECO:0000256" key="4">
    <source>
        <dbReference type="ARBA" id="ARBA00022723"/>
    </source>
</evidence>
<dbReference type="GO" id="GO:0061711">
    <property type="term" value="F:tRNA N(6)-L-threonylcarbamoyladenine synthase activity"/>
    <property type="evidence" value="ECO:0007669"/>
    <property type="project" value="UniProtKB-EC"/>
</dbReference>
<evidence type="ECO:0000256" key="1">
    <source>
        <dbReference type="ARBA" id="ARBA00022490"/>
    </source>
</evidence>
<comment type="catalytic activity">
    <reaction evidence="7 8">
        <text>L-threonylcarbamoyladenylate + adenosine(37) in tRNA = N(6)-L-threonylcarbamoyladenosine(37) in tRNA + AMP + H(+)</text>
        <dbReference type="Rhea" id="RHEA:37059"/>
        <dbReference type="Rhea" id="RHEA-COMP:10162"/>
        <dbReference type="Rhea" id="RHEA-COMP:10163"/>
        <dbReference type="ChEBI" id="CHEBI:15378"/>
        <dbReference type="ChEBI" id="CHEBI:73682"/>
        <dbReference type="ChEBI" id="CHEBI:74411"/>
        <dbReference type="ChEBI" id="CHEBI:74418"/>
        <dbReference type="ChEBI" id="CHEBI:456215"/>
        <dbReference type="EC" id="2.3.1.234"/>
    </reaction>
</comment>
<feature type="binding site" evidence="8">
    <location>
        <begin position="136"/>
        <end position="140"/>
    </location>
    <ligand>
        <name>substrate</name>
    </ligand>
</feature>
<dbReference type="AlphaFoldDB" id="A0A0B6CWT5"/>
<protein>
    <recommendedName>
        <fullName evidence="8">tRNA N6-adenosine threonylcarbamoyltransferase</fullName>
        <ecNumber evidence="8">2.3.1.234</ecNumber>
    </recommendedName>
    <alternativeName>
        <fullName evidence="8">N6-L-threonylcarbamoyladenine synthase</fullName>
        <shortName evidence="8">t(6)A synthase</shortName>
    </alternativeName>
    <alternativeName>
        <fullName evidence="8">t(6)A37 threonylcarbamoyladenosine biosynthesis protein TsaD</fullName>
    </alternativeName>
    <alternativeName>
        <fullName evidence="8">tRNA threonylcarbamoyladenosine biosynthesis protein TsaD</fullName>
    </alternativeName>
</protein>
<evidence type="ECO:0000256" key="6">
    <source>
        <dbReference type="ARBA" id="ARBA00023315"/>
    </source>
</evidence>
<comment type="function">
    <text evidence="8">Required for the formation of a threonylcarbamoyl group on adenosine at position 37 (t(6)A37) in tRNAs that read codons beginning with adenine. Is involved in the transfer of the threonylcarbamoyl moiety of threonylcarbamoyl-AMP (TC-AMP) to the N6 group of A37, together with TsaE and TsaB. TsaD likely plays a direct catalytic role in this reaction.</text>
</comment>
<sequence>MIVLGIESSCDETGLAIYDYSKKKLIADELYSQVKLHKKYGGVVPELASREHIAKLNLLAKKIFKETGLSFEDIDCIAYTAMPGLVGALMVGATFAKTLGLIHNIDTIAVHHLEGHLLSPLLDHNSNIEYPFVALLVSGGHTQLFEVKEFGEYSLLGESIDDAAGEAFDKTTKLLGMGYPGGVEVANLADQATDKSKYILPRPMKNKPNLDFSFSGLKTAVLNTWYDEQDQSLENKANLCYAFQNAAIDVLVSKCAKALQKTKNTRLVISGGVSANKLLRHQLDLLAKNREYQIFFPPMKYCTDNGAMIALAGAYRYVNGFKDSNLEINVKARSPL</sequence>
<dbReference type="PRINTS" id="PR00789">
    <property type="entry name" value="OSIALOPTASE"/>
</dbReference>
<comment type="caution">
    <text evidence="8">Lacks conserved residue(s) required for the propagation of feature annotation.</text>
</comment>
<keyword evidence="1 8" id="KW-0963">Cytoplasm</keyword>
<reference evidence="9" key="2">
    <citation type="submission" date="2020-02" db="EMBL/GenBank/DDBJ databases">
        <title>Using affinity propagation clustering for identifying bacterial clades and subclades with whole-genome sequences of Francisella tularensis.</title>
        <authorList>
            <person name="Homeier-Bachmann T."/>
            <person name="Abdel-Glil M.Y."/>
            <person name="Hackbart A."/>
            <person name="Hotzel H."/>
            <person name="Tomaso H."/>
        </authorList>
    </citation>
    <scope>NUCLEOTIDE SEQUENCE</scope>
    <source>
        <strain evidence="9">17T1429</strain>
    </source>
</reference>